<keyword evidence="2" id="KW-1185">Reference proteome</keyword>
<proteinExistence type="predicted"/>
<evidence type="ECO:0000313" key="2">
    <source>
        <dbReference type="Proteomes" id="UP001569414"/>
    </source>
</evidence>
<protein>
    <submittedName>
        <fullName evidence="1">Uncharacterized protein</fullName>
    </submittedName>
</protein>
<dbReference type="RefSeq" id="WP_371842872.1">
    <property type="nucleotide sequence ID" value="NZ_JBGMEL010000004.1"/>
</dbReference>
<name>A0ABV4NK90_9GAMM</name>
<dbReference type="Proteomes" id="UP001569414">
    <property type="component" value="Unassembled WGS sequence"/>
</dbReference>
<reference evidence="1 2" key="1">
    <citation type="submission" date="2024-08" db="EMBL/GenBank/DDBJ databases">
        <authorList>
            <person name="Ishaq N."/>
        </authorList>
    </citation>
    <scope>NUCLEOTIDE SEQUENCE [LARGE SCALE GENOMIC DNA]</scope>
    <source>
        <strain evidence="1 2">JCM 30400</strain>
    </source>
</reference>
<sequence length="108" mass="11991">MNSITDLKSNTAYTLDSLQTIDEGDRSRIELYADHAVKVAVAILALGMKYLAADAYYSKVKFVSAIIPTGLNIVGSLQWLYEGAYKGSGRSKKYDGKVDFDMDVHRFD</sequence>
<gene>
    <name evidence="1" type="ORF">ACCI51_05415</name>
</gene>
<comment type="caution">
    <text evidence="1">The sequence shown here is derived from an EMBL/GenBank/DDBJ whole genome shotgun (WGS) entry which is preliminary data.</text>
</comment>
<organism evidence="1 2">
    <name type="scientific">Microbulbifer echini</name>
    <dbReference type="NCBI Taxonomy" id="1529067"/>
    <lineage>
        <taxon>Bacteria</taxon>
        <taxon>Pseudomonadati</taxon>
        <taxon>Pseudomonadota</taxon>
        <taxon>Gammaproteobacteria</taxon>
        <taxon>Cellvibrionales</taxon>
        <taxon>Microbulbiferaceae</taxon>
        <taxon>Microbulbifer</taxon>
    </lineage>
</organism>
<dbReference type="EMBL" id="JBGMEL010000004">
    <property type="protein sequence ID" value="MFA0789977.1"/>
    <property type="molecule type" value="Genomic_DNA"/>
</dbReference>
<evidence type="ECO:0000313" key="1">
    <source>
        <dbReference type="EMBL" id="MFA0789977.1"/>
    </source>
</evidence>
<accession>A0ABV4NK90</accession>